<accession>A0AA35ZWA6</accession>
<evidence type="ECO:0000313" key="3">
    <source>
        <dbReference type="Proteomes" id="UP001177003"/>
    </source>
</evidence>
<dbReference type="EMBL" id="OX465084">
    <property type="protein sequence ID" value="CAI9300095.1"/>
    <property type="molecule type" value="Genomic_DNA"/>
</dbReference>
<gene>
    <name evidence="2" type="ORF">LSALG_LOCUS38757</name>
</gene>
<feature type="region of interest" description="Disordered" evidence="1">
    <location>
        <begin position="1"/>
        <end position="65"/>
    </location>
</feature>
<proteinExistence type="predicted"/>
<organism evidence="2 3">
    <name type="scientific">Lactuca saligna</name>
    <name type="common">Willowleaf lettuce</name>
    <dbReference type="NCBI Taxonomy" id="75948"/>
    <lineage>
        <taxon>Eukaryota</taxon>
        <taxon>Viridiplantae</taxon>
        <taxon>Streptophyta</taxon>
        <taxon>Embryophyta</taxon>
        <taxon>Tracheophyta</taxon>
        <taxon>Spermatophyta</taxon>
        <taxon>Magnoliopsida</taxon>
        <taxon>eudicotyledons</taxon>
        <taxon>Gunneridae</taxon>
        <taxon>Pentapetalae</taxon>
        <taxon>asterids</taxon>
        <taxon>campanulids</taxon>
        <taxon>Asterales</taxon>
        <taxon>Asteraceae</taxon>
        <taxon>Cichorioideae</taxon>
        <taxon>Cichorieae</taxon>
        <taxon>Lactucinae</taxon>
        <taxon>Lactuca</taxon>
    </lineage>
</organism>
<feature type="compositionally biased region" description="Basic and acidic residues" evidence="1">
    <location>
        <begin position="24"/>
        <end position="33"/>
    </location>
</feature>
<dbReference type="Proteomes" id="UP001177003">
    <property type="component" value="Chromosome 8"/>
</dbReference>
<dbReference type="AlphaFoldDB" id="A0AA35ZWA6"/>
<sequence length="118" mass="13268">MAKQISQREKKKKTRKLVITTTSTKDEDERILETPEANLNKESSTPEQTMVIPPKDSFAKSSHEEARTSYINENVSHIDVNVNMGDGDAETEAQDLSSCTKAGVLNLLNFLQRKVKIF</sequence>
<protein>
    <submittedName>
        <fullName evidence="2">Uncharacterized protein</fullName>
    </submittedName>
</protein>
<evidence type="ECO:0000313" key="2">
    <source>
        <dbReference type="EMBL" id="CAI9300095.1"/>
    </source>
</evidence>
<name>A0AA35ZWA6_LACSI</name>
<evidence type="ECO:0000256" key="1">
    <source>
        <dbReference type="SAM" id="MobiDB-lite"/>
    </source>
</evidence>
<keyword evidence="3" id="KW-1185">Reference proteome</keyword>
<reference evidence="2" key="1">
    <citation type="submission" date="2023-04" db="EMBL/GenBank/DDBJ databases">
        <authorList>
            <person name="Vijverberg K."/>
            <person name="Xiong W."/>
            <person name="Schranz E."/>
        </authorList>
    </citation>
    <scope>NUCLEOTIDE SEQUENCE</scope>
</reference>